<dbReference type="SMART" id="SM00062">
    <property type="entry name" value="PBPb"/>
    <property type="match status" value="1"/>
</dbReference>
<dbReference type="Pfam" id="PF00497">
    <property type="entry name" value="SBP_bac_3"/>
    <property type="match status" value="1"/>
</dbReference>
<dbReference type="InterPro" id="IPR001638">
    <property type="entry name" value="Solute-binding_3/MltF_N"/>
</dbReference>
<dbReference type="InterPro" id="IPR018313">
    <property type="entry name" value="SBP_3_CS"/>
</dbReference>
<evidence type="ECO:0000313" key="8">
    <source>
        <dbReference type="Proteomes" id="UP001549104"/>
    </source>
</evidence>
<evidence type="ECO:0000259" key="6">
    <source>
        <dbReference type="SMART" id="SM00062"/>
    </source>
</evidence>
<evidence type="ECO:0000256" key="1">
    <source>
        <dbReference type="ARBA" id="ARBA00004196"/>
    </source>
</evidence>
<evidence type="ECO:0000256" key="5">
    <source>
        <dbReference type="SAM" id="SignalP"/>
    </source>
</evidence>
<protein>
    <submittedName>
        <fullName evidence="7">Cystine transport system substrate-binding protein</fullName>
    </submittedName>
</protein>
<dbReference type="PANTHER" id="PTHR35936">
    <property type="entry name" value="MEMBRANE-BOUND LYTIC MUREIN TRANSGLYCOSYLASE F"/>
    <property type="match status" value="1"/>
</dbReference>
<sequence>MTKEKHLSKIFLSLLLFSMMVVLAACGASGDTNKESGSKTSTWENIQEKGEIVVATSGTLYPASYHDGESKELTGYEVEIMNELGKRLKLEIKYVEMGLDGMLTSLNSGQADLAVNDIEITPEREEKFTFSEPYKYSFGTAIVRKSDHSGIESLEDLKGKKAAGAATSVYMQVGRDHGAEEVIYDNVTNDVYLRDVSIGRTDVILNDYYLQKLALAAFPEFEIMIHPDIKYHPNVQAIIMKKDNDELLKQVNSVLVEMHADGTISELSKQFFGGEDVSVEQDYDFE</sequence>
<feature type="signal peptide" evidence="5">
    <location>
        <begin position="1"/>
        <end position="24"/>
    </location>
</feature>
<evidence type="ECO:0000256" key="3">
    <source>
        <dbReference type="ARBA" id="ARBA00022729"/>
    </source>
</evidence>
<organism evidence="7 8">
    <name type="scientific">Sporosarcina psychrophila</name>
    <name type="common">Bacillus psychrophilus</name>
    <dbReference type="NCBI Taxonomy" id="1476"/>
    <lineage>
        <taxon>Bacteria</taxon>
        <taxon>Bacillati</taxon>
        <taxon>Bacillota</taxon>
        <taxon>Bacilli</taxon>
        <taxon>Bacillales</taxon>
        <taxon>Caryophanaceae</taxon>
        <taxon>Sporosarcina</taxon>
    </lineage>
</organism>
<feature type="chain" id="PRO_5045060050" evidence="5">
    <location>
        <begin position="25"/>
        <end position="286"/>
    </location>
</feature>
<reference evidence="7 8" key="1">
    <citation type="submission" date="2024-06" db="EMBL/GenBank/DDBJ databases">
        <title>Sorghum-associated microbial communities from plants grown in Nebraska, USA.</title>
        <authorList>
            <person name="Schachtman D."/>
        </authorList>
    </citation>
    <scope>NUCLEOTIDE SEQUENCE [LARGE SCALE GENOMIC DNA]</scope>
    <source>
        <strain evidence="7 8">1288</strain>
    </source>
</reference>
<comment type="similarity">
    <text evidence="2 4">Belongs to the bacterial solute-binding protein 3 family.</text>
</comment>
<comment type="subcellular location">
    <subcellularLocation>
        <location evidence="1">Cell envelope</location>
    </subcellularLocation>
</comment>
<dbReference type="RefSeq" id="WP_187047720.1">
    <property type="nucleotide sequence ID" value="NZ_CP185279.1"/>
</dbReference>
<dbReference type="EMBL" id="JBEPME010000002">
    <property type="protein sequence ID" value="MET3656859.1"/>
    <property type="molecule type" value="Genomic_DNA"/>
</dbReference>
<keyword evidence="8" id="KW-1185">Reference proteome</keyword>
<gene>
    <name evidence="7" type="ORF">ABIC55_001946</name>
</gene>
<feature type="domain" description="Solute-binding protein family 3/N-terminal" evidence="6">
    <location>
        <begin position="51"/>
        <end position="275"/>
    </location>
</feature>
<proteinExistence type="inferred from homology"/>
<dbReference type="Gene3D" id="3.40.190.10">
    <property type="entry name" value="Periplasmic binding protein-like II"/>
    <property type="match status" value="2"/>
</dbReference>
<name>A0ABV2K700_SPOPS</name>
<dbReference type="PROSITE" id="PS01039">
    <property type="entry name" value="SBP_BACTERIAL_3"/>
    <property type="match status" value="1"/>
</dbReference>
<dbReference type="Proteomes" id="UP001549104">
    <property type="component" value="Unassembled WGS sequence"/>
</dbReference>
<dbReference type="SUPFAM" id="SSF53850">
    <property type="entry name" value="Periplasmic binding protein-like II"/>
    <property type="match status" value="1"/>
</dbReference>
<dbReference type="PANTHER" id="PTHR35936:SF34">
    <property type="entry name" value="ABC TRANSPORTER EXTRACELLULAR-BINDING PROTEIN YCKB-RELATED"/>
    <property type="match status" value="1"/>
</dbReference>
<comment type="caution">
    <text evidence="7">The sequence shown here is derived from an EMBL/GenBank/DDBJ whole genome shotgun (WGS) entry which is preliminary data.</text>
</comment>
<evidence type="ECO:0000256" key="2">
    <source>
        <dbReference type="ARBA" id="ARBA00010333"/>
    </source>
</evidence>
<evidence type="ECO:0000256" key="4">
    <source>
        <dbReference type="RuleBase" id="RU003744"/>
    </source>
</evidence>
<evidence type="ECO:0000313" key="7">
    <source>
        <dbReference type="EMBL" id="MET3656859.1"/>
    </source>
</evidence>
<keyword evidence="3 5" id="KW-0732">Signal</keyword>
<accession>A0ABV2K700</accession>
<dbReference type="PROSITE" id="PS51257">
    <property type="entry name" value="PROKAR_LIPOPROTEIN"/>
    <property type="match status" value="1"/>
</dbReference>